<dbReference type="InterPro" id="IPR052165">
    <property type="entry name" value="Membrane_assoc_protease"/>
</dbReference>
<dbReference type="PANTHER" id="PTHR33507:SF3">
    <property type="entry name" value="INNER MEMBRANE PROTEIN YBBJ"/>
    <property type="match status" value="1"/>
</dbReference>
<protein>
    <submittedName>
        <fullName evidence="7">NfeD family protein</fullName>
    </submittedName>
</protein>
<keyword evidence="3 5" id="KW-1133">Transmembrane helix</keyword>
<evidence type="ECO:0000259" key="6">
    <source>
        <dbReference type="Pfam" id="PF01957"/>
    </source>
</evidence>
<evidence type="ECO:0000313" key="7">
    <source>
        <dbReference type="EMBL" id="RST84820.1"/>
    </source>
</evidence>
<feature type="domain" description="NfeD-like C-terminal" evidence="6">
    <location>
        <begin position="97"/>
        <end position="151"/>
    </location>
</feature>
<keyword evidence="2 5" id="KW-0812">Transmembrane</keyword>
<feature type="transmembrane region" description="Helical" evidence="5">
    <location>
        <begin position="12"/>
        <end position="43"/>
    </location>
</feature>
<dbReference type="EMBL" id="RWKW01000073">
    <property type="protein sequence ID" value="RST84820.1"/>
    <property type="molecule type" value="Genomic_DNA"/>
</dbReference>
<evidence type="ECO:0000256" key="4">
    <source>
        <dbReference type="ARBA" id="ARBA00023136"/>
    </source>
</evidence>
<accession>A0A429YTT8</accession>
<evidence type="ECO:0000256" key="2">
    <source>
        <dbReference type="ARBA" id="ARBA00022692"/>
    </source>
</evidence>
<evidence type="ECO:0000313" key="8">
    <source>
        <dbReference type="Proteomes" id="UP000278398"/>
    </source>
</evidence>
<organism evidence="7 8">
    <name type="scientific">Aquibium carbonis</name>
    <dbReference type="NCBI Taxonomy" id="2495581"/>
    <lineage>
        <taxon>Bacteria</taxon>
        <taxon>Pseudomonadati</taxon>
        <taxon>Pseudomonadota</taxon>
        <taxon>Alphaproteobacteria</taxon>
        <taxon>Hyphomicrobiales</taxon>
        <taxon>Phyllobacteriaceae</taxon>
        <taxon>Aquibium</taxon>
    </lineage>
</organism>
<dbReference type="InterPro" id="IPR002810">
    <property type="entry name" value="NfeD-like_C"/>
</dbReference>
<name>A0A429YTT8_9HYPH</name>
<keyword evidence="8" id="KW-1185">Reference proteome</keyword>
<comment type="subcellular location">
    <subcellularLocation>
        <location evidence="1">Membrane</location>
        <topology evidence="1">Multi-pass membrane protein</topology>
    </subcellularLocation>
</comment>
<proteinExistence type="predicted"/>
<dbReference type="AlphaFoldDB" id="A0A429YTT8"/>
<dbReference type="RefSeq" id="WP_126701484.1">
    <property type="nucleotide sequence ID" value="NZ_RWKW01000073.1"/>
</dbReference>
<dbReference type="OrthoDB" id="9810336at2"/>
<evidence type="ECO:0000256" key="1">
    <source>
        <dbReference type="ARBA" id="ARBA00004141"/>
    </source>
</evidence>
<evidence type="ECO:0000256" key="3">
    <source>
        <dbReference type="ARBA" id="ARBA00022989"/>
    </source>
</evidence>
<dbReference type="Proteomes" id="UP000278398">
    <property type="component" value="Unassembled WGS sequence"/>
</dbReference>
<dbReference type="InterPro" id="IPR012340">
    <property type="entry name" value="NA-bd_OB-fold"/>
</dbReference>
<dbReference type="Pfam" id="PF01957">
    <property type="entry name" value="NfeD"/>
    <property type="match status" value="1"/>
</dbReference>
<dbReference type="Gene3D" id="2.40.50.140">
    <property type="entry name" value="Nucleic acid-binding proteins"/>
    <property type="match status" value="1"/>
</dbReference>
<sequence length="154" mass="17103">MIERIVGELGPWNWMVLGFVLLGLEIFVPGVFLVWIGLAALAIGALSFLLWDTAFWSWQVQVLVFLAAALVAAWLGYRFYRVEKTPTDEPLLNQRARQLVGRTGTLEQPIRDGRGRLKLGDTWWSIVGPDCAPGTQVRVTDVKDGDLVVAPVQA</sequence>
<feature type="transmembrane region" description="Helical" evidence="5">
    <location>
        <begin position="55"/>
        <end position="77"/>
    </location>
</feature>
<evidence type="ECO:0000256" key="5">
    <source>
        <dbReference type="SAM" id="Phobius"/>
    </source>
</evidence>
<dbReference type="PANTHER" id="PTHR33507">
    <property type="entry name" value="INNER MEMBRANE PROTEIN YBBJ"/>
    <property type="match status" value="1"/>
</dbReference>
<comment type="caution">
    <text evidence="7">The sequence shown here is derived from an EMBL/GenBank/DDBJ whole genome shotgun (WGS) entry which is preliminary data.</text>
</comment>
<gene>
    <name evidence="7" type="ORF">EJC49_18835</name>
</gene>
<dbReference type="GO" id="GO:0005886">
    <property type="term" value="C:plasma membrane"/>
    <property type="evidence" value="ECO:0007669"/>
    <property type="project" value="TreeGrafter"/>
</dbReference>
<reference evidence="7 8" key="1">
    <citation type="submission" date="2018-12" db="EMBL/GenBank/DDBJ databases">
        <title>Mesorhizobium carbonis sp. nov., isolated from coal mine water.</title>
        <authorList>
            <person name="Xin W."/>
            <person name="Xu Z."/>
            <person name="Xiang F."/>
            <person name="Zhang J."/>
            <person name="Xi L."/>
            <person name="Liu J."/>
        </authorList>
    </citation>
    <scope>NUCLEOTIDE SEQUENCE [LARGE SCALE GENOMIC DNA]</scope>
    <source>
        <strain evidence="7 8">B2.3</strain>
    </source>
</reference>
<keyword evidence="4 5" id="KW-0472">Membrane</keyword>